<evidence type="ECO:0000256" key="3">
    <source>
        <dbReference type="ARBA" id="ARBA00022679"/>
    </source>
</evidence>
<dbReference type="Pfam" id="PF00433">
    <property type="entry name" value="Pkinase_C"/>
    <property type="match status" value="1"/>
</dbReference>
<dbReference type="Gene3D" id="1.10.510.10">
    <property type="entry name" value="Transferase(Phosphotransferase) domain 1"/>
    <property type="match status" value="1"/>
</dbReference>
<keyword evidence="6 7" id="KW-0067">ATP-binding</keyword>
<keyword evidence="4 7" id="KW-0547">Nucleotide-binding</keyword>
<dbReference type="GO" id="GO:0005524">
    <property type="term" value="F:ATP binding"/>
    <property type="evidence" value="ECO:0007669"/>
    <property type="project" value="UniProtKB-UniRule"/>
</dbReference>
<dbReference type="InterPro" id="IPR000719">
    <property type="entry name" value="Prot_kinase_dom"/>
</dbReference>
<dbReference type="FunFam" id="3.30.200.20:FF:000070">
    <property type="entry name" value="Protein kinase C"/>
    <property type="match status" value="1"/>
</dbReference>
<dbReference type="PROSITE" id="PS51285">
    <property type="entry name" value="AGC_KINASE_CTER"/>
    <property type="match status" value="1"/>
</dbReference>
<dbReference type="Gene3D" id="3.30.200.20">
    <property type="entry name" value="Phosphorylase Kinase, domain 1"/>
    <property type="match status" value="1"/>
</dbReference>
<dbReference type="SUPFAM" id="SSF56112">
    <property type="entry name" value="Protein kinase-like (PK-like)"/>
    <property type="match status" value="1"/>
</dbReference>
<evidence type="ECO:0000259" key="8">
    <source>
        <dbReference type="PROSITE" id="PS50011"/>
    </source>
</evidence>
<protein>
    <submittedName>
        <fullName evidence="10">Protein kinase C iota type</fullName>
    </submittedName>
</protein>
<name>A0A2S2PUI3_SCHGA</name>
<dbReference type="FunFam" id="1.10.510.10:FF:000048">
    <property type="entry name" value="Protein kinase C"/>
    <property type="match status" value="1"/>
</dbReference>
<sequence length="530" mass="61139">MMSKSNAKKQLVRNYTEWGKKLVIDLVLAFKSKIENMKLFRLIRFGTKKKNEAWSEINSLYNVQHKSGVKIDEQLKHIYDGIKPNTRKKRSHGKRAFCTFCLGLGRQRFRCAQCKLLTRRNFHKLGNACTNDSLVSDDIDDGDLLTSQSTLCSDIDSPDLKDCFDQNYVIDQPTDSVPIEHPQVITNNKEVKVSCQYSIADFELIRIIGRGSYAKVVMVELKKNQHIYAMKIIKKELLTSDEDIDWIQTEKYVFKTASNYPFLVGLHSCFQTASRLFFVMEFVRGGDLMYLMQRLKRLSEEHTKFYGAEISLALNFLHTKGIIYRDLKLENILLDHEGHIKLTDYGMCKQGIKPGDTTSTFCGTPNYMAPEILKQEDYGFSVDWWALGVILYEMLVGKSPFGEVSEITEEHLFEAILENPLCIPRSLSVQAASVLRGFLNKNPGDRLGCNEYTGFYDIKTHPFFKYIDWDMLEQKKVNPLYKPPLDSDHDLGNFPSEFTDEPTYLTPDDLQIIDQLKFEGFEYVNPFLMS</sequence>
<keyword evidence="1" id="KW-0723">Serine/threonine-protein kinase</keyword>
<dbReference type="EMBL" id="GGMR01020490">
    <property type="protein sequence ID" value="MBY33109.1"/>
    <property type="molecule type" value="Transcribed_RNA"/>
</dbReference>
<dbReference type="SMART" id="SM00133">
    <property type="entry name" value="S_TK_X"/>
    <property type="match status" value="1"/>
</dbReference>
<keyword evidence="3" id="KW-0808">Transferase</keyword>
<evidence type="ECO:0000313" key="10">
    <source>
        <dbReference type="EMBL" id="MBY33109.1"/>
    </source>
</evidence>
<feature type="domain" description="AGC-kinase C-terminal" evidence="9">
    <location>
        <begin position="465"/>
        <end position="530"/>
    </location>
</feature>
<dbReference type="PROSITE" id="PS00108">
    <property type="entry name" value="PROTEIN_KINASE_ST"/>
    <property type="match status" value="1"/>
</dbReference>
<dbReference type="AlphaFoldDB" id="A0A2S2PUI3"/>
<dbReference type="PROSITE" id="PS00107">
    <property type="entry name" value="PROTEIN_KINASE_ATP"/>
    <property type="match status" value="1"/>
</dbReference>
<keyword evidence="2" id="KW-0597">Phosphoprotein</keyword>
<dbReference type="InterPro" id="IPR017892">
    <property type="entry name" value="Pkinase_C"/>
</dbReference>
<proteinExistence type="predicted"/>
<evidence type="ECO:0000256" key="4">
    <source>
        <dbReference type="ARBA" id="ARBA00022741"/>
    </source>
</evidence>
<dbReference type="InterPro" id="IPR000961">
    <property type="entry name" value="AGC-kinase_C"/>
</dbReference>
<evidence type="ECO:0000256" key="6">
    <source>
        <dbReference type="ARBA" id="ARBA00022840"/>
    </source>
</evidence>
<evidence type="ECO:0000256" key="5">
    <source>
        <dbReference type="ARBA" id="ARBA00022777"/>
    </source>
</evidence>
<feature type="binding site" evidence="7">
    <location>
        <position position="235"/>
    </location>
    <ligand>
        <name>ATP</name>
        <dbReference type="ChEBI" id="CHEBI:30616"/>
    </ligand>
</feature>
<dbReference type="InterPro" id="IPR017441">
    <property type="entry name" value="Protein_kinase_ATP_BS"/>
</dbReference>
<dbReference type="PANTHER" id="PTHR24351">
    <property type="entry name" value="RIBOSOMAL PROTEIN S6 KINASE"/>
    <property type="match status" value="1"/>
</dbReference>
<evidence type="ECO:0000256" key="1">
    <source>
        <dbReference type="ARBA" id="ARBA00022527"/>
    </source>
</evidence>
<evidence type="ECO:0000256" key="7">
    <source>
        <dbReference type="PROSITE-ProRule" id="PRU10141"/>
    </source>
</evidence>
<dbReference type="PROSITE" id="PS50011">
    <property type="entry name" value="PROTEIN_KINASE_DOM"/>
    <property type="match status" value="1"/>
</dbReference>
<dbReference type="GO" id="GO:0004674">
    <property type="term" value="F:protein serine/threonine kinase activity"/>
    <property type="evidence" value="ECO:0007669"/>
    <property type="project" value="UniProtKB-KW"/>
</dbReference>
<dbReference type="SMART" id="SM00220">
    <property type="entry name" value="S_TKc"/>
    <property type="match status" value="1"/>
</dbReference>
<gene>
    <name evidence="10" type="primary">PRKCI_1</name>
    <name evidence="10" type="ORF">g.137255</name>
</gene>
<reference evidence="10" key="1">
    <citation type="submission" date="2018-04" db="EMBL/GenBank/DDBJ databases">
        <title>Transcriptome of Schizaphis graminum biotype I.</title>
        <authorList>
            <person name="Scully E.D."/>
            <person name="Geib S.M."/>
            <person name="Palmer N.A."/>
            <person name="Koch K."/>
            <person name="Bradshaw J."/>
            <person name="Heng-Moss T."/>
            <person name="Sarath G."/>
        </authorList>
    </citation>
    <scope>NUCLEOTIDE SEQUENCE</scope>
</reference>
<organism evidence="10">
    <name type="scientific">Schizaphis graminum</name>
    <name type="common">Green bug aphid</name>
    <dbReference type="NCBI Taxonomy" id="13262"/>
    <lineage>
        <taxon>Eukaryota</taxon>
        <taxon>Metazoa</taxon>
        <taxon>Ecdysozoa</taxon>
        <taxon>Arthropoda</taxon>
        <taxon>Hexapoda</taxon>
        <taxon>Insecta</taxon>
        <taxon>Pterygota</taxon>
        <taxon>Neoptera</taxon>
        <taxon>Paraneoptera</taxon>
        <taxon>Hemiptera</taxon>
        <taxon>Sternorrhyncha</taxon>
        <taxon>Aphidomorpha</taxon>
        <taxon>Aphidoidea</taxon>
        <taxon>Aphididae</taxon>
        <taxon>Aphidini</taxon>
        <taxon>Schizaphis</taxon>
    </lineage>
</organism>
<dbReference type="Pfam" id="PF00069">
    <property type="entry name" value="Pkinase"/>
    <property type="match status" value="1"/>
</dbReference>
<keyword evidence="5 10" id="KW-0418">Kinase</keyword>
<dbReference type="InterPro" id="IPR011009">
    <property type="entry name" value="Kinase-like_dom_sf"/>
</dbReference>
<evidence type="ECO:0000256" key="2">
    <source>
        <dbReference type="ARBA" id="ARBA00022553"/>
    </source>
</evidence>
<accession>A0A2S2PUI3</accession>
<evidence type="ECO:0000259" key="9">
    <source>
        <dbReference type="PROSITE" id="PS51285"/>
    </source>
</evidence>
<feature type="domain" description="Protein kinase" evidence="8">
    <location>
        <begin position="202"/>
        <end position="464"/>
    </location>
</feature>
<dbReference type="InterPro" id="IPR008271">
    <property type="entry name" value="Ser/Thr_kinase_AS"/>
</dbReference>